<feature type="chain" id="PRO_5008581795" evidence="1">
    <location>
        <begin position="19"/>
        <end position="139"/>
    </location>
</feature>
<proteinExistence type="predicted"/>
<dbReference type="EMBL" id="GEDC01019388">
    <property type="protein sequence ID" value="JAS17910.1"/>
    <property type="molecule type" value="Transcribed_RNA"/>
</dbReference>
<organism evidence="3">
    <name type="scientific">Clastoptera arizonana</name>
    <name type="common">Arizona spittle bug</name>
    <dbReference type="NCBI Taxonomy" id="38151"/>
    <lineage>
        <taxon>Eukaryota</taxon>
        <taxon>Metazoa</taxon>
        <taxon>Ecdysozoa</taxon>
        <taxon>Arthropoda</taxon>
        <taxon>Hexapoda</taxon>
        <taxon>Insecta</taxon>
        <taxon>Pterygota</taxon>
        <taxon>Neoptera</taxon>
        <taxon>Paraneoptera</taxon>
        <taxon>Hemiptera</taxon>
        <taxon>Auchenorrhyncha</taxon>
        <taxon>Cercopoidea</taxon>
        <taxon>Clastopteridae</taxon>
        <taxon>Clastoptera</taxon>
    </lineage>
</organism>
<name>A0A1B6E4B3_9HEMI</name>
<gene>
    <name evidence="3" type="ORF">g.12476</name>
    <name evidence="2" type="ORF">g.12477</name>
</gene>
<feature type="signal peptide" evidence="1">
    <location>
        <begin position="1"/>
        <end position="18"/>
    </location>
</feature>
<protein>
    <submittedName>
        <fullName evidence="3">Uncharacterized protein</fullName>
    </submittedName>
</protein>
<dbReference type="EMBL" id="GEDC01004543">
    <property type="protein sequence ID" value="JAS32755.1"/>
    <property type="molecule type" value="Transcribed_RNA"/>
</dbReference>
<evidence type="ECO:0000313" key="2">
    <source>
        <dbReference type="EMBL" id="JAS17910.1"/>
    </source>
</evidence>
<keyword evidence="1" id="KW-0732">Signal</keyword>
<evidence type="ECO:0000313" key="3">
    <source>
        <dbReference type="EMBL" id="JAS32755.1"/>
    </source>
</evidence>
<reference evidence="3" key="1">
    <citation type="submission" date="2015-12" db="EMBL/GenBank/DDBJ databases">
        <title>De novo transcriptome assembly of four potential Pierce s Disease insect vectors from Arizona vineyards.</title>
        <authorList>
            <person name="Tassone E.E."/>
        </authorList>
    </citation>
    <scope>NUCLEOTIDE SEQUENCE</scope>
</reference>
<sequence>SYSTLLVCLFACVVYASAHQFGGGYFSHQPKILKAENIWISNPVNDLCPKFSVKNESSSDGQTLESLCEYVVANKALPWKLAQTVKKIKFGSYEYSFTVPTFPTVDQTEEFCKNLASNDGLFVAPYGYDQTFNAMCAFY</sequence>
<evidence type="ECO:0000256" key="1">
    <source>
        <dbReference type="SAM" id="SignalP"/>
    </source>
</evidence>
<feature type="non-terminal residue" evidence="3">
    <location>
        <position position="1"/>
    </location>
</feature>
<dbReference type="AlphaFoldDB" id="A0A1B6E4B3"/>
<accession>A0A1B6E4B3</accession>